<dbReference type="GO" id="GO:0004176">
    <property type="term" value="F:ATP-dependent peptidase activity"/>
    <property type="evidence" value="ECO:0007669"/>
    <property type="project" value="TreeGrafter"/>
</dbReference>
<dbReference type="InterPro" id="IPR027417">
    <property type="entry name" value="P-loop_NTPase"/>
</dbReference>
<dbReference type="InterPro" id="IPR003960">
    <property type="entry name" value="ATPase_AAA_CS"/>
</dbReference>
<dbReference type="Pfam" id="PF23902">
    <property type="entry name" value="AAA_lid_PRS2_C"/>
    <property type="match status" value="1"/>
</dbReference>
<evidence type="ECO:0000313" key="4">
    <source>
        <dbReference type="EMBL" id="ALT69693.1"/>
    </source>
</evidence>
<dbReference type="KEGG" id="mmil:sm9_1927"/>
<dbReference type="PATRIC" id="fig|230361.4.peg.1991"/>
<dbReference type="Pfam" id="PF00004">
    <property type="entry name" value="AAA"/>
    <property type="match status" value="1"/>
</dbReference>
<dbReference type="Gene3D" id="3.40.50.300">
    <property type="entry name" value="P-loop containing nucleotide triphosphate hydrolases"/>
    <property type="match status" value="1"/>
</dbReference>
<evidence type="ECO:0000256" key="1">
    <source>
        <dbReference type="RuleBase" id="RU003651"/>
    </source>
</evidence>
<evidence type="ECO:0000259" key="3">
    <source>
        <dbReference type="SMART" id="SM00382"/>
    </source>
</evidence>
<reference evidence="4 5" key="1">
    <citation type="submission" date="2015-04" db="EMBL/GenBank/DDBJ databases">
        <title>The complete genome sequence of the rumen methanogen Methanobrevibacter millerae SM9.</title>
        <authorList>
            <person name="Leahy S.C."/>
            <person name="Kelly W.J."/>
            <person name="Pacheco D.M."/>
            <person name="Li D."/>
            <person name="Altermann E."/>
            <person name="Attwood G.T."/>
        </authorList>
    </citation>
    <scope>NUCLEOTIDE SEQUENCE [LARGE SCALE GENOMIC DNA]</scope>
    <source>
        <strain evidence="4 5">SM9</strain>
    </source>
</reference>
<feature type="region of interest" description="Disordered" evidence="2">
    <location>
        <begin position="1"/>
        <end position="24"/>
    </location>
</feature>
<protein>
    <submittedName>
        <fullName evidence="4">ATPase</fullName>
    </submittedName>
</protein>
<dbReference type="Pfam" id="PF23900">
    <property type="entry name" value="PRS2_N"/>
    <property type="match status" value="1"/>
</dbReference>
<gene>
    <name evidence="4" type="ORF">sm9_1927</name>
</gene>
<dbReference type="GO" id="GO:0016887">
    <property type="term" value="F:ATP hydrolysis activity"/>
    <property type="evidence" value="ECO:0007669"/>
    <property type="project" value="InterPro"/>
</dbReference>
<sequence>MLSDFLKNNSKKSEPKSQSQKSAVFTKDNKNNAQCIVLKAVGYPFEFEMMENSLEITDEGLFEQYARDQWLGMEVNSETYLFDQKIIPDFAFKVISAEPENSIISEKTKIEIIIDKKNNKTDLTESTVKLSDVVGQTNAKNKIKVIEKFLLDPESFGVWAPKNILFYGHPGTGKTMLVKGLAGEVEVPLHLVKATSLIGEHVGDAASKIHDLFEKASKNSPSIIFIDEIDAIALHRSFQSLRGDVSEIVNALLTELDGIDENKFVITICATNNPSSLDSAVRSRFEEEIEFILPNDKDRYEIFKRNIETLPIDCDLNIGKLVKLSKNMSGRDIKEKILKTALHHAIANDKDIVDMSDIDYAFESSKIRTENIKGMFE</sequence>
<dbReference type="PROSITE" id="PS00674">
    <property type="entry name" value="AAA"/>
    <property type="match status" value="1"/>
</dbReference>
<evidence type="ECO:0000256" key="2">
    <source>
        <dbReference type="SAM" id="MobiDB-lite"/>
    </source>
</evidence>
<keyword evidence="1" id="KW-0547">Nucleotide-binding</keyword>
<feature type="domain" description="AAA+ ATPase" evidence="3">
    <location>
        <begin position="160"/>
        <end position="295"/>
    </location>
</feature>
<dbReference type="PANTHER" id="PTHR23076">
    <property type="entry name" value="METALLOPROTEASE M41 FTSH"/>
    <property type="match status" value="1"/>
</dbReference>
<dbReference type="SUPFAM" id="SSF52540">
    <property type="entry name" value="P-loop containing nucleoside triphosphate hydrolases"/>
    <property type="match status" value="1"/>
</dbReference>
<dbReference type="InterPro" id="IPR057408">
    <property type="entry name" value="PRS2_C_AAA_lid"/>
</dbReference>
<dbReference type="GO" id="GO:0006508">
    <property type="term" value="P:proteolysis"/>
    <property type="evidence" value="ECO:0007669"/>
    <property type="project" value="TreeGrafter"/>
</dbReference>
<organism evidence="4 5">
    <name type="scientific">Methanobrevibacter millerae</name>
    <dbReference type="NCBI Taxonomy" id="230361"/>
    <lineage>
        <taxon>Archaea</taxon>
        <taxon>Methanobacteriati</taxon>
        <taxon>Methanobacteriota</taxon>
        <taxon>Methanomada group</taxon>
        <taxon>Methanobacteria</taxon>
        <taxon>Methanobacteriales</taxon>
        <taxon>Methanobacteriaceae</taxon>
        <taxon>Methanobrevibacter</taxon>
    </lineage>
</organism>
<dbReference type="InterPro" id="IPR003959">
    <property type="entry name" value="ATPase_AAA_core"/>
</dbReference>
<dbReference type="Proteomes" id="UP000067738">
    <property type="component" value="Chromosome"/>
</dbReference>
<proteinExistence type="inferred from homology"/>
<dbReference type="InterPro" id="IPR057405">
    <property type="entry name" value="PRS2-like_N"/>
</dbReference>
<name>A0A0U3EM97_9EURY</name>
<dbReference type="SMART" id="SM00382">
    <property type="entry name" value="AAA"/>
    <property type="match status" value="1"/>
</dbReference>
<keyword evidence="5" id="KW-1185">Reference proteome</keyword>
<dbReference type="Gene3D" id="1.10.8.60">
    <property type="match status" value="1"/>
</dbReference>
<dbReference type="PANTHER" id="PTHR23076:SF97">
    <property type="entry name" value="ATP-DEPENDENT ZINC METALLOPROTEASE YME1L1"/>
    <property type="match status" value="1"/>
</dbReference>
<dbReference type="AlphaFoldDB" id="A0A0U3EM97"/>
<dbReference type="CDD" id="cd19481">
    <property type="entry name" value="RecA-like_protease"/>
    <property type="match status" value="1"/>
</dbReference>
<dbReference type="InterPro" id="IPR003593">
    <property type="entry name" value="AAA+_ATPase"/>
</dbReference>
<dbReference type="EMBL" id="CP011266">
    <property type="protein sequence ID" value="ALT69693.1"/>
    <property type="molecule type" value="Genomic_DNA"/>
</dbReference>
<dbReference type="OrthoDB" id="77269at2157"/>
<accession>A0A0U3EM97</accession>
<comment type="similarity">
    <text evidence="1">Belongs to the AAA ATPase family.</text>
</comment>
<dbReference type="GO" id="GO:0005524">
    <property type="term" value="F:ATP binding"/>
    <property type="evidence" value="ECO:0007669"/>
    <property type="project" value="UniProtKB-KW"/>
</dbReference>
<evidence type="ECO:0000313" key="5">
    <source>
        <dbReference type="Proteomes" id="UP000067738"/>
    </source>
</evidence>
<keyword evidence="1" id="KW-0067">ATP-binding</keyword>